<protein>
    <submittedName>
        <fullName evidence="1">Uncharacterized protein</fullName>
    </submittedName>
</protein>
<evidence type="ECO:0000313" key="2">
    <source>
        <dbReference type="Proteomes" id="UP000787635"/>
    </source>
</evidence>
<keyword evidence="2" id="KW-1185">Reference proteome</keyword>
<gene>
    <name evidence="1" type="ORF">HEQ75_04815</name>
</gene>
<dbReference type="RefSeq" id="WP_168027794.1">
    <property type="nucleotide sequence ID" value="NZ_JAAVNE010000005.1"/>
</dbReference>
<sequence length="150" mass="16102">MPDASRAADGAFLDIARAYLTWAARLPGGGTVPRDVVTFAVYLGRGRGLGSWMPQHLRQAQLEARSDVLVRQSEAARLLQALPAVPETEPCLRRRVAALARQAFDLSDRLLGPDSATSDAVWRLGEALLAELAGPAPALPPQRRADRNAA</sequence>
<comment type="caution">
    <text evidence="1">The sequence shown here is derived from an EMBL/GenBank/DDBJ whole genome shotgun (WGS) entry which is preliminary data.</text>
</comment>
<name>A0ABX1E3T1_9PROT</name>
<reference evidence="1 2" key="1">
    <citation type="submission" date="2020-03" db="EMBL/GenBank/DDBJ databases">
        <title>Roseomonas selenitidurans sp. nov. isolated from urban soil.</title>
        <authorList>
            <person name="Liu H."/>
        </authorList>
    </citation>
    <scope>NUCLEOTIDE SEQUENCE [LARGE SCALE GENOMIC DNA]</scope>
    <source>
        <strain evidence="1 2">BU-1</strain>
    </source>
</reference>
<evidence type="ECO:0000313" key="1">
    <source>
        <dbReference type="EMBL" id="NKC30172.1"/>
    </source>
</evidence>
<accession>A0ABX1E3T1</accession>
<dbReference type="Proteomes" id="UP000787635">
    <property type="component" value="Unassembled WGS sequence"/>
</dbReference>
<dbReference type="EMBL" id="JAAVNE010000005">
    <property type="protein sequence ID" value="NKC30172.1"/>
    <property type="molecule type" value="Genomic_DNA"/>
</dbReference>
<organism evidence="1 2">
    <name type="scientific">Falsiroseomonas selenitidurans</name>
    <dbReference type="NCBI Taxonomy" id="2716335"/>
    <lineage>
        <taxon>Bacteria</taxon>
        <taxon>Pseudomonadati</taxon>
        <taxon>Pseudomonadota</taxon>
        <taxon>Alphaproteobacteria</taxon>
        <taxon>Acetobacterales</taxon>
        <taxon>Roseomonadaceae</taxon>
        <taxon>Falsiroseomonas</taxon>
    </lineage>
</organism>
<proteinExistence type="predicted"/>